<comment type="caution">
    <text evidence="3">The sequence shown here is derived from an EMBL/GenBank/DDBJ whole genome shotgun (WGS) entry which is preliminary data.</text>
</comment>
<name>A0ABQ0BXQ8_9FIRM</name>
<gene>
    <name evidence="3" type="ORF">K340107D12_41410</name>
</gene>
<feature type="region of interest" description="Disordered" evidence="1">
    <location>
        <begin position="24"/>
        <end position="135"/>
    </location>
</feature>
<dbReference type="Proteomes" id="UP001600941">
    <property type="component" value="Unassembled WGS sequence"/>
</dbReference>
<keyword evidence="4" id="KW-1185">Reference proteome</keyword>
<reference evidence="3 4" key="1">
    <citation type="submission" date="2024-04" db="EMBL/GenBank/DDBJ databases">
        <title>Defined microbial consortia suppress multidrug-resistant proinflammatory Enterobacteriaceae via ecological control.</title>
        <authorList>
            <person name="Furuichi M."/>
            <person name="Kawaguchi T."/>
            <person name="Pust M."/>
            <person name="Yasuma K."/>
            <person name="Plichta D."/>
            <person name="Hasegawa N."/>
            <person name="Ohya T."/>
            <person name="Bhattarai S."/>
            <person name="Sasajima S."/>
            <person name="Aoto Y."/>
            <person name="Tuganbaev T."/>
            <person name="Yaginuma M."/>
            <person name="Ueda M."/>
            <person name="Okahashi N."/>
            <person name="Amafuji K."/>
            <person name="Kiridooshi Y."/>
            <person name="Sugita K."/>
            <person name="Strazar M."/>
            <person name="Skelly A."/>
            <person name="Suda W."/>
            <person name="Hattori M."/>
            <person name="Nakamoto N."/>
            <person name="Caballero S."/>
            <person name="Norman J."/>
            <person name="Olle B."/>
            <person name="Tanoue T."/>
            <person name="Arita M."/>
            <person name="Bucci V."/>
            <person name="Atarashi K."/>
            <person name="Xavier R."/>
            <person name="Honda K."/>
        </authorList>
    </citation>
    <scope>NUCLEOTIDE SEQUENCE [LARGE SCALE GENOMIC DNA]</scope>
    <source>
        <strain evidence="4">k34-0107-D12</strain>
    </source>
</reference>
<accession>A0ABQ0BXQ8</accession>
<keyword evidence="2" id="KW-0732">Signal</keyword>
<protein>
    <submittedName>
        <fullName evidence="3">Uncharacterized protein</fullName>
    </submittedName>
</protein>
<evidence type="ECO:0000256" key="1">
    <source>
        <dbReference type="SAM" id="MobiDB-lite"/>
    </source>
</evidence>
<evidence type="ECO:0000313" key="3">
    <source>
        <dbReference type="EMBL" id="GAA6501325.1"/>
    </source>
</evidence>
<proteinExistence type="predicted"/>
<organism evidence="3 4">
    <name type="scientific">Blautia parvula</name>
    <dbReference type="NCBI Taxonomy" id="2877527"/>
    <lineage>
        <taxon>Bacteria</taxon>
        <taxon>Bacillati</taxon>
        <taxon>Bacillota</taxon>
        <taxon>Clostridia</taxon>
        <taxon>Lachnospirales</taxon>
        <taxon>Lachnospiraceae</taxon>
        <taxon>Blautia</taxon>
    </lineage>
</organism>
<dbReference type="RefSeq" id="WP_146051786.1">
    <property type="nucleotide sequence ID" value="NZ_AP031413.1"/>
</dbReference>
<dbReference type="EMBL" id="BAABZQ010000001">
    <property type="protein sequence ID" value="GAA6501325.1"/>
    <property type="molecule type" value="Genomic_DNA"/>
</dbReference>
<evidence type="ECO:0000256" key="2">
    <source>
        <dbReference type="SAM" id="SignalP"/>
    </source>
</evidence>
<feature type="chain" id="PRO_5045436987" evidence="2">
    <location>
        <begin position="22"/>
        <end position="193"/>
    </location>
</feature>
<feature type="compositionally biased region" description="Basic and acidic residues" evidence="1">
    <location>
        <begin position="26"/>
        <end position="64"/>
    </location>
</feature>
<evidence type="ECO:0000313" key="4">
    <source>
        <dbReference type="Proteomes" id="UP001600941"/>
    </source>
</evidence>
<feature type="compositionally biased region" description="Acidic residues" evidence="1">
    <location>
        <begin position="108"/>
        <end position="125"/>
    </location>
</feature>
<sequence length="193" mass="20001">MKKRIAAIVLAGLLAVSVLGAGCGKNEAEDKDTQKKTEAGVDGTEKTKDRKEQTVVKPVKKPDTSGDGEQEDASPKKEEGTDAQSGAGISGQQEYNTGEEASGQVENVDSEDNTAGTDDTDDSTEEPGGPQTVTGIIQDISGSTLGIMEADGGVYGFDTGILSGFDDSYQIGDTVTVTYEGDTMNPDSAEISH</sequence>
<dbReference type="PROSITE" id="PS51257">
    <property type="entry name" value="PROKAR_LIPOPROTEIN"/>
    <property type="match status" value="1"/>
</dbReference>
<feature type="signal peptide" evidence="2">
    <location>
        <begin position="1"/>
        <end position="21"/>
    </location>
</feature>